<protein>
    <submittedName>
        <fullName evidence="2">Uncharacterized protein</fullName>
    </submittedName>
</protein>
<comment type="caution">
    <text evidence="2">The sequence shown here is derived from an EMBL/GenBank/DDBJ whole genome shotgun (WGS) entry which is preliminary data.</text>
</comment>
<evidence type="ECO:0000256" key="1">
    <source>
        <dbReference type="SAM" id="SignalP"/>
    </source>
</evidence>
<sequence length="202" mass="22905">MKFLLLFTIAAFVGSVHCDQECFRTVFKECVKEPVPQERMELCYEIKQQIICVSEKARECQMPFKSDAVGLYRGVELACTVPGHFDKDKACYMRAINDSVCVEPINEVMRDLKTTEDFIRANKKICNLFGSYSNCVQKNVEKNCHGTTLSINLFKDIFKPHFGLSKSLCEELIIPADENDNRPDNYGMINVFASLVAIFGSA</sequence>
<reference evidence="2 3" key="1">
    <citation type="submission" date="2024-04" db="EMBL/GenBank/DDBJ databases">
        <authorList>
            <person name="Rising A."/>
            <person name="Reimegard J."/>
            <person name="Sonavane S."/>
            <person name="Akerstrom W."/>
            <person name="Nylinder S."/>
            <person name="Hedman E."/>
            <person name="Kallberg Y."/>
        </authorList>
    </citation>
    <scope>NUCLEOTIDE SEQUENCE [LARGE SCALE GENOMIC DNA]</scope>
</reference>
<feature type="chain" id="PRO_5043942975" evidence="1">
    <location>
        <begin position="19"/>
        <end position="202"/>
    </location>
</feature>
<dbReference type="EMBL" id="CAXIEN010000403">
    <property type="protein sequence ID" value="CAL1296780.1"/>
    <property type="molecule type" value="Genomic_DNA"/>
</dbReference>
<keyword evidence="3" id="KW-1185">Reference proteome</keyword>
<evidence type="ECO:0000313" key="3">
    <source>
        <dbReference type="Proteomes" id="UP001497382"/>
    </source>
</evidence>
<feature type="signal peptide" evidence="1">
    <location>
        <begin position="1"/>
        <end position="18"/>
    </location>
</feature>
<proteinExistence type="predicted"/>
<dbReference type="Proteomes" id="UP001497382">
    <property type="component" value="Unassembled WGS sequence"/>
</dbReference>
<evidence type="ECO:0000313" key="2">
    <source>
        <dbReference type="EMBL" id="CAL1296780.1"/>
    </source>
</evidence>
<name>A0AAV2BLK7_9ARAC</name>
<accession>A0AAV2BLK7</accession>
<dbReference type="AlphaFoldDB" id="A0AAV2BLK7"/>
<organism evidence="2 3">
    <name type="scientific">Larinioides sclopetarius</name>
    <dbReference type="NCBI Taxonomy" id="280406"/>
    <lineage>
        <taxon>Eukaryota</taxon>
        <taxon>Metazoa</taxon>
        <taxon>Ecdysozoa</taxon>
        <taxon>Arthropoda</taxon>
        <taxon>Chelicerata</taxon>
        <taxon>Arachnida</taxon>
        <taxon>Araneae</taxon>
        <taxon>Araneomorphae</taxon>
        <taxon>Entelegynae</taxon>
        <taxon>Araneoidea</taxon>
        <taxon>Araneidae</taxon>
        <taxon>Larinioides</taxon>
    </lineage>
</organism>
<gene>
    <name evidence="2" type="ORF">LARSCL_LOCUS19924</name>
</gene>
<keyword evidence="1" id="KW-0732">Signal</keyword>